<dbReference type="InterPro" id="IPR007563">
    <property type="entry name" value="DUF554"/>
</dbReference>
<comment type="caution">
    <text evidence="2">The sequence shown here is derived from an EMBL/GenBank/DDBJ whole genome shotgun (WGS) entry which is preliminary data.</text>
</comment>
<dbReference type="Proteomes" id="UP000713596">
    <property type="component" value="Unassembled WGS sequence"/>
</dbReference>
<reference evidence="2" key="2">
    <citation type="submission" date="2021-04" db="EMBL/GenBank/DDBJ databases">
        <authorList>
            <person name="Gilroy R."/>
        </authorList>
    </citation>
    <scope>NUCLEOTIDE SEQUENCE</scope>
    <source>
        <strain evidence="2">B5_2728</strain>
    </source>
</reference>
<keyword evidence="1" id="KW-0472">Membrane</keyword>
<reference evidence="2" key="1">
    <citation type="journal article" date="2021" name="PeerJ">
        <title>Extensive microbial diversity within the chicken gut microbiome revealed by metagenomics and culture.</title>
        <authorList>
            <person name="Gilroy R."/>
            <person name="Ravi A."/>
            <person name="Getino M."/>
            <person name="Pursley I."/>
            <person name="Horton D.L."/>
            <person name="Alikhan N.F."/>
            <person name="Baker D."/>
            <person name="Gharbi K."/>
            <person name="Hall N."/>
            <person name="Watson M."/>
            <person name="Adriaenssens E.M."/>
            <person name="Foster-Nyarko E."/>
            <person name="Jarju S."/>
            <person name="Secka A."/>
            <person name="Antonio M."/>
            <person name="Oren A."/>
            <person name="Chaudhuri R.R."/>
            <person name="La Ragione R."/>
            <person name="Hildebrand F."/>
            <person name="Pallen M.J."/>
        </authorList>
    </citation>
    <scope>NUCLEOTIDE SEQUENCE</scope>
    <source>
        <strain evidence="2">B5_2728</strain>
    </source>
</reference>
<keyword evidence="1" id="KW-1133">Transmembrane helix</keyword>
<accession>A0A948T066</accession>
<proteinExistence type="predicted"/>
<feature type="transmembrane region" description="Helical" evidence="1">
    <location>
        <begin position="6"/>
        <end position="25"/>
    </location>
</feature>
<dbReference type="AlphaFoldDB" id="A0A948T066"/>
<evidence type="ECO:0000256" key="1">
    <source>
        <dbReference type="SAM" id="Phobius"/>
    </source>
</evidence>
<evidence type="ECO:0000313" key="2">
    <source>
        <dbReference type="EMBL" id="MBU3805337.1"/>
    </source>
</evidence>
<evidence type="ECO:0000313" key="3">
    <source>
        <dbReference type="Proteomes" id="UP000713596"/>
    </source>
</evidence>
<dbReference type="PANTHER" id="PTHR36111">
    <property type="entry name" value="INNER MEMBRANE PROTEIN-RELATED"/>
    <property type="match status" value="1"/>
</dbReference>
<feature type="transmembrane region" description="Helical" evidence="1">
    <location>
        <begin position="149"/>
        <end position="171"/>
    </location>
</feature>
<sequence>MLGVLINVITVIIGSSIGLLFQKGIPQQVSHAAMVGLGACTLYIGISGSLSGKNTLILIASVVLGAIAGTLLDIDGAINRLAQRVESQFHKEGANVSVAEGIISATLLFCVGSMTVTGSIQAGLTGDNSLLITKSMLDLVSSMMLSSSLGIGVLLSAVPVLIIQGGLVLLAGLVSPVMSTGAINEMTCAGSILIIMIGTNLMGMTKIKVADYLPAILFAAIIYNLIP</sequence>
<feature type="transmembrane region" description="Helical" evidence="1">
    <location>
        <begin position="32"/>
        <end position="50"/>
    </location>
</feature>
<dbReference type="EMBL" id="JAHLFP010000002">
    <property type="protein sequence ID" value="MBU3805337.1"/>
    <property type="molecule type" value="Genomic_DNA"/>
</dbReference>
<gene>
    <name evidence="2" type="ORF">H9882_00320</name>
</gene>
<keyword evidence="1" id="KW-0812">Transmembrane</keyword>
<dbReference type="PANTHER" id="PTHR36111:SF2">
    <property type="entry name" value="INNER MEMBRANE PROTEIN"/>
    <property type="match status" value="1"/>
</dbReference>
<dbReference type="Pfam" id="PF04474">
    <property type="entry name" value="DUF554"/>
    <property type="match status" value="1"/>
</dbReference>
<feature type="transmembrane region" description="Helical" evidence="1">
    <location>
        <begin position="177"/>
        <end position="197"/>
    </location>
</feature>
<organism evidence="2 3">
    <name type="scientific">Candidatus Allofournierella pullistercoris</name>
    <dbReference type="NCBI Taxonomy" id="2838597"/>
    <lineage>
        <taxon>Bacteria</taxon>
        <taxon>Bacillati</taxon>
        <taxon>Bacillota</taxon>
        <taxon>Clostridia</taxon>
        <taxon>Eubacteriales</taxon>
        <taxon>Oscillospiraceae</taxon>
        <taxon>Allofournierella</taxon>
    </lineage>
</organism>
<feature type="transmembrane region" description="Helical" evidence="1">
    <location>
        <begin position="209"/>
        <end position="226"/>
    </location>
</feature>
<protein>
    <submittedName>
        <fullName evidence="2">DUF554 domain-containing protein</fullName>
    </submittedName>
</protein>
<name>A0A948T066_9FIRM</name>
<feature type="transmembrane region" description="Helical" evidence="1">
    <location>
        <begin position="56"/>
        <end position="74"/>
    </location>
</feature>